<dbReference type="EMBL" id="LAZR01021210">
    <property type="protein sequence ID" value="KKL86115.1"/>
    <property type="molecule type" value="Genomic_DNA"/>
</dbReference>
<organism evidence="2">
    <name type="scientific">marine sediment metagenome</name>
    <dbReference type="NCBI Taxonomy" id="412755"/>
    <lineage>
        <taxon>unclassified sequences</taxon>
        <taxon>metagenomes</taxon>
        <taxon>ecological metagenomes</taxon>
    </lineage>
</organism>
<gene>
    <name evidence="2" type="ORF">LCGC14_1947950</name>
    <name evidence="1" type="ORF">LCGC14_1960190</name>
</gene>
<dbReference type="AlphaFoldDB" id="A0A0F9HWL8"/>
<protein>
    <submittedName>
        <fullName evidence="2">Uncharacterized protein</fullName>
    </submittedName>
</protein>
<sequence>MYEYKEMLENLHAIGFGIIEFEKDLKEELKEFQIKLIPLYNGALNADCRYSFIVYSVLKEGWEAKYDDWDKKIIIKKKELKEIDGKTD</sequence>
<evidence type="ECO:0000313" key="1">
    <source>
        <dbReference type="EMBL" id="KKL84893.1"/>
    </source>
</evidence>
<dbReference type="EMBL" id="LAZR01021568">
    <property type="protein sequence ID" value="KKL84893.1"/>
    <property type="molecule type" value="Genomic_DNA"/>
</dbReference>
<name>A0A0F9HWL8_9ZZZZ</name>
<evidence type="ECO:0000313" key="2">
    <source>
        <dbReference type="EMBL" id="KKL86115.1"/>
    </source>
</evidence>
<accession>A0A0F9HWL8</accession>
<reference evidence="2" key="1">
    <citation type="journal article" date="2015" name="Nature">
        <title>Complex archaea that bridge the gap between prokaryotes and eukaryotes.</title>
        <authorList>
            <person name="Spang A."/>
            <person name="Saw J.H."/>
            <person name="Jorgensen S.L."/>
            <person name="Zaremba-Niedzwiedzka K."/>
            <person name="Martijn J."/>
            <person name="Lind A.E."/>
            <person name="van Eijk R."/>
            <person name="Schleper C."/>
            <person name="Guy L."/>
            <person name="Ettema T.J."/>
        </authorList>
    </citation>
    <scope>NUCLEOTIDE SEQUENCE</scope>
</reference>
<proteinExistence type="predicted"/>
<comment type="caution">
    <text evidence="2">The sequence shown here is derived from an EMBL/GenBank/DDBJ whole genome shotgun (WGS) entry which is preliminary data.</text>
</comment>